<evidence type="ECO:0000313" key="7">
    <source>
        <dbReference type="EMBL" id="CAL4062179.1"/>
    </source>
</evidence>
<dbReference type="InterPro" id="IPR036400">
    <property type="entry name" value="Cyt_B5-like_heme/steroid_sf"/>
</dbReference>
<dbReference type="EMBL" id="CAXKWB010000764">
    <property type="protein sequence ID" value="CAL4062179.1"/>
    <property type="molecule type" value="Genomic_DNA"/>
</dbReference>
<dbReference type="InterPro" id="IPR053100">
    <property type="entry name" value="Cytochrome_b5-related"/>
</dbReference>
<evidence type="ECO:0000256" key="5">
    <source>
        <dbReference type="SAM" id="MobiDB-lite"/>
    </source>
</evidence>
<protein>
    <recommendedName>
        <fullName evidence="6">Cytochrome b5 heme-binding domain-containing protein</fullName>
    </recommendedName>
</protein>
<evidence type="ECO:0000313" key="8">
    <source>
        <dbReference type="Proteomes" id="UP001497623"/>
    </source>
</evidence>
<dbReference type="PANTHER" id="PTHR16740:SF1">
    <property type="entry name" value="CYTOCHROME B5-RELATED PROTEIN-RELATED"/>
    <property type="match status" value="1"/>
</dbReference>
<sequence length="447" mass="51832">MAPREGEVTQESTDSQRLNAGAFRGYPALRDTPLKSSHTWLAGKRIDDNIGNYWRVHDKLYDLSEFVDKHPGGRQWIELTRGTDVTESFESSHIGSTAEVLLQKYFIKNADNPRNSPYTFHEDGFYKTLKRKALPVLKEVGTGPTRQMLLMHDATAISFICLCLCAARYDSYMLVSLAGLSLAFTVAMAHNFFHQRDNFRMYYFDLCPLSSSEWRVTHAISHHLFTNSIYDWEISALEPFVFFLPDPAKNKYVAYLTIFWSHIFYYMAFLIEILKRIVCICMGHMKIRPENLLPFIELLLMCYLSSTPTTAFKLWCTMQSIASFIFVYAPLTGTHHHPDIWHHGDATRTDQDWGLCQLDTVRDRVEVTGNLFLVCTTFGDHTLHHMFPTVDHSKLPYLYPVFFKTCQEFGIPFAFQKHTDMHMGFYRQVINRSPNKDDPGYKNNKLE</sequence>
<reference evidence="7 8" key="1">
    <citation type="submission" date="2024-05" db="EMBL/GenBank/DDBJ databases">
        <authorList>
            <person name="Wallberg A."/>
        </authorList>
    </citation>
    <scope>NUCLEOTIDE SEQUENCE [LARGE SCALE GENOMIC DNA]</scope>
</reference>
<organism evidence="7 8">
    <name type="scientific">Meganyctiphanes norvegica</name>
    <name type="common">Northern krill</name>
    <name type="synonym">Thysanopoda norvegica</name>
    <dbReference type="NCBI Taxonomy" id="48144"/>
    <lineage>
        <taxon>Eukaryota</taxon>
        <taxon>Metazoa</taxon>
        <taxon>Ecdysozoa</taxon>
        <taxon>Arthropoda</taxon>
        <taxon>Crustacea</taxon>
        <taxon>Multicrustacea</taxon>
        <taxon>Malacostraca</taxon>
        <taxon>Eumalacostraca</taxon>
        <taxon>Eucarida</taxon>
        <taxon>Euphausiacea</taxon>
        <taxon>Euphausiidae</taxon>
        <taxon>Meganyctiphanes</taxon>
    </lineage>
</organism>
<dbReference type="Pfam" id="PF00487">
    <property type="entry name" value="FA_desaturase"/>
    <property type="match status" value="1"/>
</dbReference>
<dbReference type="PANTHER" id="PTHR16740">
    <property type="entry name" value="CYTOCHROME B5-RELATED PROTEIN-RELATED"/>
    <property type="match status" value="1"/>
</dbReference>
<feature type="compositionally biased region" description="Polar residues" evidence="5">
    <location>
        <begin position="9"/>
        <end position="18"/>
    </location>
</feature>
<evidence type="ECO:0000256" key="4">
    <source>
        <dbReference type="RuleBase" id="RU362121"/>
    </source>
</evidence>
<evidence type="ECO:0000259" key="6">
    <source>
        <dbReference type="PROSITE" id="PS50255"/>
    </source>
</evidence>
<name>A0AAV2PQ97_MEGNR</name>
<dbReference type="GO" id="GO:0046872">
    <property type="term" value="F:metal ion binding"/>
    <property type="evidence" value="ECO:0007669"/>
    <property type="project" value="UniProtKB-UniRule"/>
</dbReference>
<dbReference type="Proteomes" id="UP001497623">
    <property type="component" value="Unassembled WGS sequence"/>
</dbReference>
<gene>
    <name evidence="7" type="ORF">MNOR_LOCUS2478</name>
</gene>
<keyword evidence="3 4" id="KW-0408">Iron</keyword>
<keyword evidence="4" id="KW-0812">Transmembrane</keyword>
<dbReference type="PROSITE" id="PS50255">
    <property type="entry name" value="CYTOCHROME_B5_2"/>
    <property type="match status" value="1"/>
</dbReference>
<keyword evidence="1 4" id="KW-0349">Heme</keyword>
<keyword evidence="4" id="KW-0472">Membrane</keyword>
<keyword evidence="2 4" id="KW-0479">Metal-binding</keyword>
<feature type="region of interest" description="Disordered" evidence="5">
    <location>
        <begin position="1"/>
        <end position="20"/>
    </location>
</feature>
<comment type="caution">
    <text evidence="7">The sequence shown here is derived from an EMBL/GenBank/DDBJ whole genome shotgun (WGS) entry which is preliminary data.</text>
</comment>
<comment type="similarity">
    <text evidence="4">Belongs to the cytochrome b5 family.</text>
</comment>
<dbReference type="SMART" id="SM01117">
    <property type="entry name" value="Cyt-b5"/>
    <property type="match status" value="1"/>
</dbReference>
<dbReference type="InterPro" id="IPR001199">
    <property type="entry name" value="Cyt_B5-like_heme/steroid-bd"/>
</dbReference>
<keyword evidence="8" id="KW-1185">Reference proteome</keyword>
<evidence type="ECO:0000256" key="1">
    <source>
        <dbReference type="ARBA" id="ARBA00022617"/>
    </source>
</evidence>
<dbReference type="AlphaFoldDB" id="A0AAV2PQ97"/>
<comment type="caution">
    <text evidence="4">Lacks conserved residue(s) required for the propagation of feature annotation.</text>
</comment>
<dbReference type="PRINTS" id="PR00363">
    <property type="entry name" value="CYTOCHROMEB5"/>
</dbReference>
<feature type="transmembrane region" description="Helical" evidence="4">
    <location>
        <begin position="252"/>
        <end position="271"/>
    </location>
</feature>
<feature type="domain" description="Cytochrome b5 heme-binding" evidence="6">
    <location>
        <begin position="56"/>
        <end position="111"/>
    </location>
</feature>
<dbReference type="Gene3D" id="3.10.120.10">
    <property type="entry name" value="Cytochrome b5-like heme/steroid binding domain"/>
    <property type="match status" value="1"/>
</dbReference>
<dbReference type="GO" id="GO:0006629">
    <property type="term" value="P:lipid metabolic process"/>
    <property type="evidence" value="ECO:0007669"/>
    <property type="project" value="InterPro"/>
</dbReference>
<dbReference type="Pfam" id="PF00173">
    <property type="entry name" value="Cyt-b5"/>
    <property type="match status" value="1"/>
</dbReference>
<dbReference type="InterPro" id="IPR005804">
    <property type="entry name" value="FA_desaturase_dom"/>
</dbReference>
<dbReference type="PROSITE" id="PS00191">
    <property type="entry name" value="CYTOCHROME_B5_1"/>
    <property type="match status" value="1"/>
</dbReference>
<proteinExistence type="inferred from homology"/>
<accession>A0AAV2PQ97</accession>
<evidence type="ECO:0000256" key="3">
    <source>
        <dbReference type="ARBA" id="ARBA00023004"/>
    </source>
</evidence>
<evidence type="ECO:0000256" key="2">
    <source>
        <dbReference type="ARBA" id="ARBA00022723"/>
    </source>
</evidence>
<dbReference type="InterPro" id="IPR018506">
    <property type="entry name" value="Cyt_B5_heme-BS"/>
</dbReference>
<feature type="transmembrane region" description="Helical" evidence="4">
    <location>
        <begin position="174"/>
        <end position="193"/>
    </location>
</feature>
<dbReference type="GO" id="GO:0020037">
    <property type="term" value="F:heme binding"/>
    <property type="evidence" value="ECO:0007669"/>
    <property type="project" value="UniProtKB-UniRule"/>
</dbReference>
<dbReference type="SUPFAM" id="SSF55856">
    <property type="entry name" value="Cytochrome b5-like heme/steroid binding domain"/>
    <property type="match status" value="1"/>
</dbReference>
<keyword evidence="4" id="KW-1133">Transmembrane helix</keyword>